<dbReference type="PANTHER" id="PTHR16214">
    <property type="entry name" value="TRANSMEMBRANE PROTEIN 260"/>
    <property type="match status" value="1"/>
</dbReference>
<name>A0ABP7PLZ6_9SPHI</name>
<dbReference type="InterPro" id="IPR021280">
    <property type="entry name" value="TMEM260-like"/>
</dbReference>
<feature type="transmembrane region" description="Helical" evidence="1">
    <location>
        <begin position="485"/>
        <end position="505"/>
    </location>
</feature>
<gene>
    <name evidence="2" type="ORF">GCM10022246_20750</name>
</gene>
<protein>
    <submittedName>
        <fullName evidence="2">DUF2723 domain-containing protein</fullName>
    </submittedName>
</protein>
<feature type="transmembrane region" description="Helical" evidence="1">
    <location>
        <begin position="575"/>
        <end position="596"/>
    </location>
</feature>
<dbReference type="InterPro" id="IPR052724">
    <property type="entry name" value="GT117_domain-containing"/>
</dbReference>
<feature type="transmembrane region" description="Helical" evidence="1">
    <location>
        <begin position="117"/>
        <end position="134"/>
    </location>
</feature>
<accession>A0ABP7PLZ6</accession>
<organism evidence="2 3">
    <name type="scientific">Pedobacter ginsengiterrae</name>
    <dbReference type="NCBI Taxonomy" id="871696"/>
    <lineage>
        <taxon>Bacteria</taxon>
        <taxon>Pseudomonadati</taxon>
        <taxon>Bacteroidota</taxon>
        <taxon>Sphingobacteriia</taxon>
        <taxon>Sphingobacteriales</taxon>
        <taxon>Sphingobacteriaceae</taxon>
        <taxon>Pedobacter</taxon>
    </lineage>
</organism>
<feature type="transmembrane region" description="Helical" evidence="1">
    <location>
        <begin position="512"/>
        <end position="530"/>
    </location>
</feature>
<dbReference type="EMBL" id="BAABAK010000010">
    <property type="protein sequence ID" value="GAA3967843.1"/>
    <property type="molecule type" value="Genomic_DNA"/>
</dbReference>
<dbReference type="Pfam" id="PF11028">
    <property type="entry name" value="TMEM260-like"/>
    <property type="match status" value="1"/>
</dbReference>
<keyword evidence="3" id="KW-1185">Reference proteome</keyword>
<sequence length="1008" mass="114269">MTYSRINTITGWLCFFTAAVTYILTLDPSASFWDCGEFIASAFRLEVVHQPGAPLVSMIQRLFSTLAFGDLTKVAYFMNIASAMASAATILFLFWTITALAKRTLVKQEEEINSSKIITIIGAGLVGALAYAFSDSFWFSAVEAEVYAMSSLCTAIALWGILKWESQADKPRADRWLAFVAYIIGLSIGVHLLNLLVIPAVIFVYYFRITPKPTNKGIIKTFAVSILILAFVQFGIIQYMVSTAAFFDLFFVNTLGLGFGTGVLLFAILLISALTLAIRYSIKRNKKVLNLALVSTTLLIFGYSSFALLIIRAQAKPNLNNTNPENAFTFLNYVNRAQYGDRPLLYGENYNSEKIDLKETGKLYRKGSEKYESAGTNSKYVFDKNTFIPRMYSDKPEHIKFYKSWMGFDDEHKLSLADNLKYMFSFQAGHMYMRYFMWNFVGRQNNQDGQLGENGGGWLSGVKPIDAIRLGDQKNLPPSIVDNKAYNRFFFLPLILGLIGAVWHFKRNQKHAGVIALLFFFTGVAIVLYLNSVPIEPRERDYAYVGSFYAFAIWIGLSVIGLKEWLFKKLTPAKAAVFASSIGLLAAPVIMATQGWDDHNRSESYLARDISVNYLKSCAPNAILFTYGDNDTFPVWYAQEVENVRPDVRVVNLSLVNFDWAIDGMRKKQNESAPLPVSMKPNQYAAGTREVMYYQDFKIAQSIELKDIMEVLLSDNDADKITLQDGSKSNVLPTKNFKLTINPKEVVDTGTVPVEDAGKIANTMEWTYDSNYITKGTLAVLDILANNDWKRPIYFTNAMPDEQYIGLKKYLYSEGLNLRLLPLKPATAKEEIFEQVNVKPFYNNIMNNYKWGNIKYANHLDRQSADDVTMFTNMFNGLIGGLISEGKIAESKNVIDKYYAVMPDKFYSMRQIMSSFYFTENLYRLNDLNRANAFINKSADYMNKELTHLAAVSESKNQLSSEREIQVYMTYLGQMVKLTQAYKQTELSNKLEKQYNQFMTRFTPFLGS</sequence>
<reference evidence="3" key="1">
    <citation type="journal article" date="2019" name="Int. J. Syst. Evol. Microbiol.">
        <title>The Global Catalogue of Microorganisms (GCM) 10K type strain sequencing project: providing services to taxonomists for standard genome sequencing and annotation.</title>
        <authorList>
            <consortium name="The Broad Institute Genomics Platform"/>
            <consortium name="The Broad Institute Genome Sequencing Center for Infectious Disease"/>
            <person name="Wu L."/>
            <person name="Ma J."/>
        </authorList>
    </citation>
    <scope>NUCLEOTIDE SEQUENCE [LARGE SCALE GENOMIC DNA]</scope>
    <source>
        <strain evidence="3">JCM 17338</strain>
    </source>
</reference>
<dbReference type="Proteomes" id="UP001501081">
    <property type="component" value="Unassembled WGS sequence"/>
</dbReference>
<keyword evidence="1" id="KW-1133">Transmembrane helix</keyword>
<feature type="transmembrane region" description="Helical" evidence="1">
    <location>
        <begin position="176"/>
        <end position="206"/>
    </location>
</feature>
<feature type="transmembrane region" description="Helical" evidence="1">
    <location>
        <begin position="6"/>
        <end position="24"/>
    </location>
</feature>
<feature type="transmembrane region" description="Helical" evidence="1">
    <location>
        <begin position="218"/>
        <end position="237"/>
    </location>
</feature>
<keyword evidence="1" id="KW-0472">Membrane</keyword>
<dbReference type="PANTHER" id="PTHR16214:SF3">
    <property type="entry name" value="TRANSMEMBRANE PROTEIN 260"/>
    <property type="match status" value="1"/>
</dbReference>
<comment type="caution">
    <text evidence="2">The sequence shown here is derived from an EMBL/GenBank/DDBJ whole genome shotgun (WGS) entry which is preliminary data.</text>
</comment>
<feature type="transmembrane region" description="Helical" evidence="1">
    <location>
        <begin position="74"/>
        <end position="97"/>
    </location>
</feature>
<feature type="transmembrane region" description="Helical" evidence="1">
    <location>
        <begin position="249"/>
        <end position="276"/>
    </location>
</feature>
<evidence type="ECO:0000313" key="3">
    <source>
        <dbReference type="Proteomes" id="UP001501081"/>
    </source>
</evidence>
<evidence type="ECO:0000256" key="1">
    <source>
        <dbReference type="SAM" id="Phobius"/>
    </source>
</evidence>
<feature type="transmembrane region" description="Helical" evidence="1">
    <location>
        <begin position="542"/>
        <end position="563"/>
    </location>
</feature>
<dbReference type="RefSeq" id="WP_344766786.1">
    <property type="nucleotide sequence ID" value="NZ_BAABAK010000010.1"/>
</dbReference>
<evidence type="ECO:0000313" key="2">
    <source>
        <dbReference type="EMBL" id="GAA3967843.1"/>
    </source>
</evidence>
<keyword evidence="1" id="KW-0812">Transmembrane</keyword>
<proteinExistence type="predicted"/>
<feature type="transmembrane region" description="Helical" evidence="1">
    <location>
        <begin position="288"/>
        <end position="311"/>
    </location>
</feature>